<organism evidence="3">
    <name type="scientific">Peptoniphilus gorbachii</name>
    <dbReference type="NCBI Taxonomy" id="411567"/>
    <lineage>
        <taxon>Bacteria</taxon>
        <taxon>Bacillati</taxon>
        <taxon>Bacillota</taxon>
        <taxon>Tissierellia</taxon>
        <taxon>Tissierellales</taxon>
        <taxon>Peptoniphilaceae</taxon>
        <taxon>Peptoniphilus</taxon>
    </lineage>
</organism>
<keyword evidence="1" id="KW-0472">Membrane</keyword>
<dbReference type="EMBL" id="CACRUP010000007">
    <property type="protein sequence ID" value="VYT78237.1"/>
    <property type="molecule type" value="Genomic_DNA"/>
</dbReference>
<feature type="domain" description="DUF1648" evidence="2">
    <location>
        <begin position="11"/>
        <end position="53"/>
    </location>
</feature>
<keyword evidence="1" id="KW-1133">Transmembrane helix</keyword>
<name>A0A6N2ZJC9_9FIRM</name>
<dbReference type="RefSeq" id="WP_035110975.1">
    <property type="nucleotide sequence ID" value="NZ_CACRUP010000007.1"/>
</dbReference>
<gene>
    <name evidence="3" type="ORF">PGLFYP46_01041</name>
</gene>
<dbReference type="Pfam" id="PF07853">
    <property type="entry name" value="DUF1648"/>
    <property type="match status" value="1"/>
</dbReference>
<dbReference type="AlphaFoldDB" id="A0A6N2ZJC9"/>
<reference evidence="3" key="1">
    <citation type="submission" date="2019-11" db="EMBL/GenBank/DDBJ databases">
        <authorList>
            <person name="Feng L."/>
        </authorList>
    </citation>
    <scope>NUCLEOTIDE SEQUENCE</scope>
    <source>
        <strain evidence="3">PgorbachiiLFYP46</strain>
    </source>
</reference>
<accession>A0A6N2ZJC9</accession>
<feature type="transmembrane region" description="Helical" evidence="1">
    <location>
        <begin position="47"/>
        <end position="64"/>
    </location>
</feature>
<dbReference type="InterPro" id="IPR012867">
    <property type="entry name" value="DUF1648"/>
</dbReference>
<feature type="transmembrane region" description="Helical" evidence="1">
    <location>
        <begin position="9"/>
        <end position="27"/>
    </location>
</feature>
<proteinExistence type="predicted"/>
<evidence type="ECO:0000313" key="3">
    <source>
        <dbReference type="EMBL" id="VYT78237.1"/>
    </source>
</evidence>
<evidence type="ECO:0000256" key="1">
    <source>
        <dbReference type="SAM" id="Phobius"/>
    </source>
</evidence>
<keyword evidence="1" id="KW-0812">Transmembrane</keyword>
<protein>
    <recommendedName>
        <fullName evidence="2">DUF1648 domain-containing protein</fullName>
    </recommendedName>
</protein>
<sequence>MKKTLLKDITVFILILLIIFIICLFLPDNIAVHFNLYGEPDFVINKYFVLFISIIPYSVYWQYFRKKK</sequence>
<evidence type="ECO:0000259" key="2">
    <source>
        <dbReference type="Pfam" id="PF07853"/>
    </source>
</evidence>